<proteinExistence type="inferred from homology"/>
<dbReference type="InterPro" id="IPR015856">
    <property type="entry name" value="ABC_transpr_CbiO/EcfA_su"/>
</dbReference>
<evidence type="ECO:0000256" key="2">
    <source>
        <dbReference type="ARBA" id="ARBA00022448"/>
    </source>
</evidence>
<dbReference type="InterPro" id="IPR017871">
    <property type="entry name" value="ABC_transporter-like_CS"/>
</dbReference>
<dbReference type="PROSITE" id="PS00211">
    <property type="entry name" value="ABC_TRANSPORTER_1"/>
    <property type="match status" value="1"/>
</dbReference>
<dbReference type="InterPro" id="IPR003593">
    <property type="entry name" value="AAA+_ATPase"/>
</dbReference>
<dbReference type="RefSeq" id="WP_086992062.1">
    <property type="nucleotide sequence ID" value="NZ_FUHU01000036.1"/>
</dbReference>
<dbReference type="EMBL" id="FUHU01000036">
    <property type="protein sequence ID" value="SJM62209.1"/>
    <property type="molecule type" value="Genomic_DNA"/>
</dbReference>
<dbReference type="InterPro" id="IPR027417">
    <property type="entry name" value="P-loop_NTPase"/>
</dbReference>
<dbReference type="PANTHER" id="PTHR43553">
    <property type="entry name" value="HEAVY METAL TRANSPORTER"/>
    <property type="match status" value="1"/>
</dbReference>
<accession>A0A1R4G1Z6</accession>
<dbReference type="GO" id="GO:0042626">
    <property type="term" value="F:ATPase-coupled transmembrane transporter activity"/>
    <property type="evidence" value="ECO:0007669"/>
    <property type="project" value="TreeGrafter"/>
</dbReference>
<feature type="domain" description="ABC transporter" evidence="5">
    <location>
        <begin position="2"/>
        <end position="218"/>
    </location>
</feature>
<comment type="similarity">
    <text evidence="1">Belongs to the ABC transporter superfamily.</text>
</comment>
<reference evidence="6 7" key="1">
    <citation type="submission" date="2017-02" db="EMBL/GenBank/DDBJ databases">
        <authorList>
            <person name="Peterson S.W."/>
        </authorList>
    </citation>
    <scope>NUCLEOTIDE SEQUENCE [LARGE SCALE GENOMIC DNA]</scope>
    <source>
        <strain evidence="6 7">LMG 22410</strain>
    </source>
</reference>
<dbReference type="InterPro" id="IPR050095">
    <property type="entry name" value="ECF_ABC_transporter_ATP-bd"/>
</dbReference>
<protein>
    <submittedName>
        <fullName evidence="6">ATPase component BioM of energizing module of biotin ECF transporter</fullName>
    </submittedName>
</protein>
<keyword evidence="3" id="KW-0547">Nucleotide-binding</keyword>
<evidence type="ECO:0000256" key="3">
    <source>
        <dbReference type="ARBA" id="ARBA00022741"/>
    </source>
</evidence>
<evidence type="ECO:0000256" key="1">
    <source>
        <dbReference type="ARBA" id="ARBA00005417"/>
    </source>
</evidence>
<dbReference type="GO" id="GO:0005524">
    <property type="term" value="F:ATP binding"/>
    <property type="evidence" value="ECO:0007669"/>
    <property type="project" value="UniProtKB-KW"/>
</dbReference>
<gene>
    <name evidence="6" type="ORF">CZ674_08185</name>
</gene>
<dbReference type="SMART" id="SM00382">
    <property type="entry name" value="AAA"/>
    <property type="match status" value="1"/>
</dbReference>
<dbReference type="Gene3D" id="3.40.50.300">
    <property type="entry name" value="P-loop containing nucleotide triphosphate hydrolases"/>
    <property type="match status" value="1"/>
</dbReference>
<dbReference type="AlphaFoldDB" id="A0A1R4G1Z6"/>
<dbReference type="GeneID" id="303173191"/>
<dbReference type="Proteomes" id="UP000195787">
    <property type="component" value="Unassembled WGS sequence"/>
</dbReference>
<dbReference type="Pfam" id="PF00005">
    <property type="entry name" value="ABC_tran"/>
    <property type="match status" value="1"/>
</dbReference>
<organism evidence="6 7">
    <name type="scientific">Agrococcus casei LMG 22410</name>
    <dbReference type="NCBI Taxonomy" id="1255656"/>
    <lineage>
        <taxon>Bacteria</taxon>
        <taxon>Bacillati</taxon>
        <taxon>Actinomycetota</taxon>
        <taxon>Actinomycetes</taxon>
        <taxon>Micrococcales</taxon>
        <taxon>Microbacteriaceae</taxon>
        <taxon>Agrococcus</taxon>
    </lineage>
</organism>
<dbReference type="PANTHER" id="PTHR43553:SF24">
    <property type="entry name" value="ENERGY-COUPLING FACTOR TRANSPORTER ATP-BINDING PROTEIN ECFA1"/>
    <property type="match status" value="1"/>
</dbReference>
<evidence type="ECO:0000313" key="6">
    <source>
        <dbReference type="EMBL" id="SJM62209.1"/>
    </source>
</evidence>
<dbReference type="PROSITE" id="PS50893">
    <property type="entry name" value="ABC_TRANSPORTER_2"/>
    <property type="match status" value="1"/>
</dbReference>
<evidence type="ECO:0000313" key="7">
    <source>
        <dbReference type="Proteomes" id="UP000195787"/>
    </source>
</evidence>
<dbReference type="CDD" id="cd03225">
    <property type="entry name" value="ABC_cobalt_CbiO_domain1"/>
    <property type="match status" value="1"/>
</dbReference>
<keyword evidence="2" id="KW-0813">Transport</keyword>
<name>A0A1R4G1Z6_9MICO</name>
<dbReference type="InterPro" id="IPR003439">
    <property type="entry name" value="ABC_transporter-like_ATP-bd"/>
</dbReference>
<dbReference type="GO" id="GO:0043190">
    <property type="term" value="C:ATP-binding cassette (ABC) transporter complex"/>
    <property type="evidence" value="ECO:0007669"/>
    <property type="project" value="TreeGrafter"/>
</dbReference>
<dbReference type="GO" id="GO:0016887">
    <property type="term" value="F:ATP hydrolysis activity"/>
    <property type="evidence" value="ECO:0007669"/>
    <property type="project" value="InterPro"/>
</dbReference>
<evidence type="ECO:0000259" key="5">
    <source>
        <dbReference type="PROSITE" id="PS50893"/>
    </source>
</evidence>
<evidence type="ECO:0000256" key="4">
    <source>
        <dbReference type="ARBA" id="ARBA00022840"/>
    </source>
</evidence>
<dbReference type="OrthoDB" id="9112331at2"/>
<dbReference type="SUPFAM" id="SSF52540">
    <property type="entry name" value="P-loop containing nucleoside triphosphate hydrolases"/>
    <property type="match status" value="1"/>
</dbReference>
<keyword evidence="4" id="KW-0067">ATP-binding</keyword>
<sequence>MIRVQGASVFAPSPDGRGSVTILDDATCTLAARRTAVVGENGSGKSTLARVIGGLIKSEGSVDAPERIGFLFSNPGAQPVMPTVQEDVALSFRGRGLSRAEIRERTASALQEHRLTDLAEHSCHSLSSGQQQRLALCAILAGEPELVIADEPTSFLDGRHRRIVRDRLFADNAPDLLLVTHDLELASRCDEAILVEAGRITMQGPADAVVATYEKSLE</sequence>
<keyword evidence="7" id="KW-1185">Reference proteome</keyword>